<evidence type="ECO:0000313" key="3">
    <source>
        <dbReference type="Proteomes" id="UP000008783"/>
    </source>
</evidence>
<keyword evidence="3" id="KW-1185">Reference proteome</keyword>
<accession>E3JRW3</accession>
<feature type="region of interest" description="Disordered" evidence="1">
    <location>
        <begin position="143"/>
        <end position="272"/>
    </location>
</feature>
<dbReference type="Proteomes" id="UP000008783">
    <property type="component" value="Unassembled WGS sequence"/>
</dbReference>
<gene>
    <name evidence="2" type="ORF">PGTG_01381</name>
</gene>
<evidence type="ECO:0000313" key="2">
    <source>
        <dbReference type="EMBL" id="EFP74788.1"/>
    </source>
</evidence>
<dbReference type="KEGG" id="pgr:PGTG_01381"/>
<feature type="compositionally biased region" description="Basic and acidic residues" evidence="1">
    <location>
        <begin position="242"/>
        <end position="255"/>
    </location>
</feature>
<feature type="compositionally biased region" description="Basic and acidic residues" evidence="1">
    <location>
        <begin position="191"/>
        <end position="207"/>
    </location>
</feature>
<dbReference type="OrthoDB" id="2514264at2759"/>
<dbReference type="OMA" id="QMRNESS"/>
<proteinExistence type="predicted"/>
<name>E3JRW3_PUCGT</name>
<dbReference type="VEuPathDB" id="FungiDB:PGTG_01381"/>
<dbReference type="AlphaFoldDB" id="E3JRW3"/>
<dbReference type="RefSeq" id="XP_003319207.1">
    <property type="nucleotide sequence ID" value="XM_003319159.1"/>
</dbReference>
<organism evidence="2 3">
    <name type="scientific">Puccinia graminis f. sp. tritici (strain CRL 75-36-700-3 / race SCCL)</name>
    <name type="common">Black stem rust fungus</name>
    <dbReference type="NCBI Taxonomy" id="418459"/>
    <lineage>
        <taxon>Eukaryota</taxon>
        <taxon>Fungi</taxon>
        <taxon>Dikarya</taxon>
        <taxon>Basidiomycota</taxon>
        <taxon>Pucciniomycotina</taxon>
        <taxon>Pucciniomycetes</taxon>
        <taxon>Pucciniales</taxon>
        <taxon>Pucciniaceae</taxon>
        <taxon>Puccinia</taxon>
    </lineage>
</organism>
<dbReference type="InParanoid" id="E3JRW3"/>
<dbReference type="GeneID" id="10542961"/>
<evidence type="ECO:0000256" key="1">
    <source>
        <dbReference type="SAM" id="MobiDB-lite"/>
    </source>
</evidence>
<feature type="compositionally biased region" description="Basic and acidic residues" evidence="1">
    <location>
        <begin position="262"/>
        <end position="272"/>
    </location>
</feature>
<sequence>MYSVADTIQFHTKKQSKGDEKDVNYTGFKYPNEWTQSFVKWTANHRNFHVTFRDMYNYPEFANWILEHKSNVDQIISEDGFLVGFRYDLIVRQNAFSYQVETDQGMSAMDISIFRKEVKREAWKVTRNLEELDYSDNPYALGGPKFNFDPQTGKPRIPKDKNLEDMTQGMDNQYPSKGRGGFRQGQGSDRFQQDRQNSDYGAYRDESYGYEYGGGMKRQREVHPSDNTPHGRFESSSTRGGYSKERANFGRERSFKGAGRMDTPKGKEKDHS</sequence>
<feature type="compositionally biased region" description="Basic and acidic residues" evidence="1">
    <location>
        <begin position="218"/>
        <end position="233"/>
    </location>
</feature>
<dbReference type="EMBL" id="DS178263">
    <property type="protein sequence ID" value="EFP74788.1"/>
    <property type="molecule type" value="Genomic_DNA"/>
</dbReference>
<protein>
    <submittedName>
        <fullName evidence="2">Uncharacterized protein</fullName>
    </submittedName>
</protein>
<reference evidence="3" key="2">
    <citation type="journal article" date="2011" name="Proc. Natl. Acad. Sci. U.S.A.">
        <title>Obligate biotrophy features unraveled by the genomic analysis of rust fungi.</title>
        <authorList>
            <person name="Duplessis S."/>
            <person name="Cuomo C.A."/>
            <person name="Lin Y.-C."/>
            <person name="Aerts A."/>
            <person name="Tisserant E."/>
            <person name="Veneault-Fourrey C."/>
            <person name="Joly D.L."/>
            <person name="Hacquard S."/>
            <person name="Amselem J."/>
            <person name="Cantarel B.L."/>
            <person name="Chiu R."/>
            <person name="Coutinho P.M."/>
            <person name="Feau N."/>
            <person name="Field M."/>
            <person name="Frey P."/>
            <person name="Gelhaye E."/>
            <person name="Goldberg J."/>
            <person name="Grabherr M.G."/>
            <person name="Kodira C.D."/>
            <person name="Kohler A."/>
            <person name="Kuees U."/>
            <person name="Lindquist E.A."/>
            <person name="Lucas S.M."/>
            <person name="Mago R."/>
            <person name="Mauceli E."/>
            <person name="Morin E."/>
            <person name="Murat C."/>
            <person name="Pangilinan J.L."/>
            <person name="Park R."/>
            <person name="Pearson M."/>
            <person name="Quesneville H."/>
            <person name="Rouhier N."/>
            <person name="Sakthikumar S."/>
            <person name="Salamov A.A."/>
            <person name="Schmutz J."/>
            <person name="Selles B."/>
            <person name="Shapiro H."/>
            <person name="Tanguay P."/>
            <person name="Tuskan G.A."/>
            <person name="Henrissat B."/>
            <person name="Van de Peer Y."/>
            <person name="Rouze P."/>
            <person name="Ellis J.G."/>
            <person name="Dodds P.N."/>
            <person name="Schein J.E."/>
            <person name="Zhong S."/>
            <person name="Hamelin R.C."/>
            <person name="Grigoriev I.V."/>
            <person name="Szabo L.J."/>
            <person name="Martin F."/>
        </authorList>
    </citation>
    <scope>NUCLEOTIDE SEQUENCE [LARGE SCALE GENOMIC DNA]</scope>
    <source>
        <strain evidence="3">CRL 75-36-700-3 / race SCCL</strain>
    </source>
</reference>
<reference key="1">
    <citation type="submission" date="2007-01" db="EMBL/GenBank/DDBJ databases">
        <title>The Genome Sequence of Puccinia graminis f. sp. tritici Strain CRL 75-36-700-3.</title>
        <authorList>
            <consortium name="The Broad Institute Genome Sequencing Platform"/>
            <person name="Birren B."/>
            <person name="Lander E."/>
            <person name="Galagan J."/>
            <person name="Nusbaum C."/>
            <person name="Devon K."/>
            <person name="Cuomo C."/>
            <person name="Jaffe D."/>
            <person name="Butler J."/>
            <person name="Alvarez P."/>
            <person name="Gnerre S."/>
            <person name="Grabherr M."/>
            <person name="Mauceli E."/>
            <person name="Brockman W."/>
            <person name="Young S."/>
            <person name="LaButti K."/>
            <person name="Sykes S."/>
            <person name="DeCaprio D."/>
            <person name="Crawford M."/>
            <person name="Koehrsen M."/>
            <person name="Engels R."/>
            <person name="Montgomery P."/>
            <person name="Pearson M."/>
            <person name="Howarth C."/>
            <person name="Larson L."/>
            <person name="White J."/>
            <person name="Zeng Q."/>
            <person name="Kodira C."/>
            <person name="Yandava C."/>
            <person name="Alvarado L."/>
            <person name="O'Leary S."/>
            <person name="Szabo L."/>
            <person name="Dean R."/>
            <person name="Schein J."/>
        </authorList>
    </citation>
    <scope>NUCLEOTIDE SEQUENCE</scope>
    <source>
        <strain>CRL 75-36-700-3</strain>
    </source>
</reference>
<dbReference type="HOGENOM" id="CLU_074880_0_0_1"/>